<dbReference type="AlphaFoldDB" id="A0A975GY04"/>
<protein>
    <submittedName>
        <fullName evidence="1">MoaD/ThiS family protein</fullName>
    </submittedName>
</protein>
<dbReference type="InterPro" id="IPR003749">
    <property type="entry name" value="ThiS/MoaD-like"/>
</dbReference>
<dbReference type="InterPro" id="IPR016155">
    <property type="entry name" value="Mopterin_synth/thiamin_S_b"/>
</dbReference>
<dbReference type="SUPFAM" id="SSF54285">
    <property type="entry name" value="MoaD/ThiS"/>
    <property type="match status" value="1"/>
</dbReference>
<dbReference type="Proteomes" id="UP000663918">
    <property type="component" value="Chromosome"/>
</dbReference>
<dbReference type="InterPro" id="IPR012675">
    <property type="entry name" value="Beta-grasp_dom_sf"/>
</dbReference>
<sequence>MATVKLFGVFRDLAGWSESVIDVPTLGGLKAKLVEDHPGLAERLDHPTTLVIKNALMLHRSERGDDLPLEVSDEIAFGPPVSGG</sequence>
<dbReference type="RefSeq" id="WP_207870094.1">
    <property type="nucleotide sequence ID" value="NZ_CP062222.1"/>
</dbReference>
<dbReference type="CDD" id="cd00754">
    <property type="entry name" value="Ubl_MoaD"/>
    <property type="match status" value="1"/>
</dbReference>
<evidence type="ECO:0000313" key="1">
    <source>
        <dbReference type="EMBL" id="QTC91090.1"/>
    </source>
</evidence>
<proteinExistence type="predicted"/>
<evidence type="ECO:0000313" key="2">
    <source>
        <dbReference type="Proteomes" id="UP000663918"/>
    </source>
</evidence>
<accession>A0A975GY04</accession>
<dbReference type="EMBL" id="CP062222">
    <property type="protein sequence ID" value="QTC91090.1"/>
    <property type="molecule type" value="Genomic_DNA"/>
</dbReference>
<gene>
    <name evidence="1" type="ORF">IFJ75_18075</name>
</gene>
<reference evidence="1" key="1">
    <citation type="submission" date="2020-09" db="EMBL/GenBank/DDBJ databases">
        <title>Brevundimonas sp. LVF2 isolated from a puddle in Goettingen, Germany.</title>
        <authorList>
            <person name="Friedrich I."/>
            <person name="Klassen A."/>
            <person name="Hannes N."/>
            <person name="Schneider D."/>
            <person name="Hertel R."/>
            <person name="Daniel R."/>
        </authorList>
    </citation>
    <scope>NUCLEOTIDE SEQUENCE</scope>
    <source>
        <strain evidence="1">LVF2</strain>
    </source>
</reference>
<dbReference type="KEGG" id="bgoe:IFJ75_18075"/>
<name>A0A975GY04_9CAUL</name>
<dbReference type="Gene3D" id="3.10.20.30">
    <property type="match status" value="1"/>
</dbReference>
<keyword evidence="2" id="KW-1185">Reference proteome</keyword>
<dbReference type="Pfam" id="PF02597">
    <property type="entry name" value="ThiS"/>
    <property type="match status" value="1"/>
</dbReference>
<organism evidence="1 2">
    <name type="scientific">Brevundimonas goettingensis</name>
    <dbReference type="NCBI Taxonomy" id="2774190"/>
    <lineage>
        <taxon>Bacteria</taxon>
        <taxon>Pseudomonadati</taxon>
        <taxon>Pseudomonadota</taxon>
        <taxon>Alphaproteobacteria</taxon>
        <taxon>Caulobacterales</taxon>
        <taxon>Caulobacteraceae</taxon>
        <taxon>Brevundimonas</taxon>
    </lineage>
</organism>